<organism evidence="2">
    <name type="scientific">Brachypodium distachyon</name>
    <name type="common">Purple false brome</name>
    <name type="synonym">Trachynia distachya</name>
    <dbReference type="NCBI Taxonomy" id="15368"/>
    <lineage>
        <taxon>Eukaryota</taxon>
        <taxon>Viridiplantae</taxon>
        <taxon>Streptophyta</taxon>
        <taxon>Embryophyta</taxon>
        <taxon>Tracheophyta</taxon>
        <taxon>Spermatophyta</taxon>
        <taxon>Magnoliopsida</taxon>
        <taxon>Liliopsida</taxon>
        <taxon>Poales</taxon>
        <taxon>Poaceae</taxon>
        <taxon>BOP clade</taxon>
        <taxon>Pooideae</taxon>
        <taxon>Stipodae</taxon>
        <taxon>Brachypodieae</taxon>
        <taxon>Brachypodium</taxon>
    </lineage>
</organism>
<dbReference type="Gramene" id="KQJ84114">
    <property type="protein sequence ID" value="KQJ84114"/>
    <property type="gene ID" value="BRADI_5g18728v3"/>
</dbReference>
<evidence type="ECO:0000313" key="4">
    <source>
        <dbReference type="Proteomes" id="UP000008810"/>
    </source>
</evidence>
<evidence type="ECO:0000313" key="3">
    <source>
        <dbReference type="EnsemblPlants" id="KQJ84114"/>
    </source>
</evidence>
<evidence type="ECO:0000313" key="2">
    <source>
        <dbReference type="EMBL" id="KQJ84114.2"/>
    </source>
</evidence>
<dbReference type="ExpressionAtlas" id="A0A0Q3GSX4">
    <property type="expression patterns" value="baseline"/>
</dbReference>
<name>A0A0Q3GSX4_BRADI</name>
<sequence>MAAAAASVTPSRCSTKCLARVSSPGLHSHLYTDHGDLDSCEQLQARYIGQMDRKFGHPAPWCVDTRSMVSEINGRWPELHERLVDVVAKFDGTQCPVAPAPSAPRRDRAPSPLVPLRATAPSAPRRRGRALAPTTRSPCSVCAPPQRTLCSVPRRLGRALARRRVAAEAAPLLHRRPIAATTPRLAAATAPLIRRRSAADADGCCSAAVFYTCPRFGSPAALASIGTP</sequence>
<dbReference type="EMBL" id="CM000884">
    <property type="protein sequence ID" value="KQJ84114.2"/>
    <property type="molecule type" value="Genomic_DNA"/>
</dbReference>
<accession>A0A0Q3GSX4</accession>
<dbReference type="AlphaFoldDB" id="A0A0Q3GSX4"/>
<protein>
    <submittedName>
        <fullName evidence="2 3">Uncharacterized protein</fullName>
    </submittedName>
</protein>
<feature type="region of interest" description="Disordered" evidence="1">
    <location>
        <begin position="97"/>
        <end position="137"/>
    </location>
</feature>
<dbReference type="Proteomes" id="UP000008810">
    <property type="component" value="Chromosome 5"/>
</dbReference>
<reference evidence="3" key="3">
    <citation type="submission" date="2018-08" db="UniProtKB">
        <authorList>
            <consortium name="EnsemblPlants"/>
        </authorList>
    </citation>
    <scope>IDENTIFICATION</scope>
    <source>
        <strain evidence="3">cv. Bd21</strain>
    </source>
</reference>
<dbReference type="EnsemblPlants" id="KQJ84114">
    <property type="protein sequence ID" value="KQJ84114"/>
    <property type="gene ID" value="BRADI_5g18728v3"/>
</dbReference>
<evidence type="ECO:0000256" key="1">
    <source>
        <dbReference type="SAM" id="MobiDB-lite"/>
    </source>
</evidence>
<proteinExistence type="predicted"/>
<reference evidence="2 3" key="1">
    <citation type="journal article" date="2010" name="Nature">
        <title>Genome sequencing and analysis of the model grass Brachypodium distachyon.</title>
        <authorList>
            <consortium name="International Brachypodium Initiative"/>
        </authorList>
    </citation>
    <scope>NUCLEOTIDE SEQUENCE [LARGE SCALE GENOMIC DNA]</scope>
    <source>
        <strain evidence="2 3">Bd21</strain>
    </source>
</reference>
<gene>
    <name evidence="2" type="ORF">BRADI_5g18728v3</name>
</gene>
<keyword evidence="4" id="KW-1185">Reference proteome</keyword>
<reference evidence="2" key="2">
    <citation type="submission" date="2017-06" db="EMBL/GenBank/DDBJ databases">
        <title>WGS assembly of Brachypodium distachyon.</title>
        <authorList>
            <consortium name="The International Brachypodium Initiative"/>
            <person name="Lucas S."/>
            <person name="Harmon-Smith M."/>
            <person name="Lail K."/>
            <person name="Tice H."/>
            <person name="Grimwood J."/>
            <person name="Bruce D."/>
            <person name="Barry K."/>
            <person name="Shu S."/>
            <person name="Lindquist E."/>
            <person name="Wang M."/>
            <person name="Pitluck S."/>
            <person name="Vogel J.P."/>
            <person name="Garvin D.F."/>
            <person name="Mockler T.C."/>
            <person name="Schmutz J."/>
            <person name="Rokhsar D."/>
            <person name="Bevan M.W."/>
        </authorList>
    </citation>
    <scope>NUCLEOTIDE SEQUENCE</scope>
    <source>
        <strain evidence="2">Bd21</strain>
    </source>
</reference>
<dbReference type="InParanoid" id="A0A0Q3GSX4"/>